<dbReference type="EC" id="2.3.-.-" evidence="2"/>
<dbReference type="EMBL" id="JBHSFQ010000043">
    <property type="protein sequence ID" value="MFC4565666.1"/>
    <property type="molecule type" value="Genomic_DNA"/>
</dbReference>
<reference evidence="3" key="1">
    <citation type="journal article" date="2019" name="Int. J. Syst. Evol. Microbiol.">
        <title>The Global Catalogue of Microorganisms (GCM) 10K type strain sequencing project: providing services to taxonomists for standard genome sequencing and annotation.</title>
        <authorList>
            <consortium name="The Broad Institute Genomics Platform"/>
            <consortium name="The Broad Institute Genome Sequencing Center for Infectious Disease"/>
            <person name="Wu L."/>
            <person name="Ma J."/>
        </authorList>
    </citation>
    <scope>NUCLEOTIDE SEQUENCE [LARGE SCALE GENOMIC DNA]</scope>
    <source>
        <strain evidence="3">XZYJ18</strain>
    </source>
</reference>
<comment type="caution">
    <text evidence="2">The sequence shown here is derived from an EMBL/GenBank/DDBJ whole genome shotgun (WGS) entry which is preliminary data.</text>
</comment>
<dbReference type="InterPro" id="IPR016181">
    <property type="entry name" value="Acyl_CoA_acyltransferase"/>
</dbReference>
<dbReference type="RefSeq" id="WP_378579862.1">
    <property type="nucleotide sequence ID" value="NZ_JBHSFQ010000043.1"/>
</dbReference>
<dbReference type="Gene3D" id="3.40.630.30">
    <property type="match status" value="1"/>
</dbReference>
<gene>
    <name evidence="2" type="ORF">ACFO4E_27730</name>
</gene>
<evidence type="ECO:0000313" key="2">
    <source>
        <dbReference type="EMBL" id="MFC4565666.1"/>
    </source>
</evidence>
<keyword evidence="2" id="KW-0808">Transferase</keyword>
<organism evidence="2 3">
    <name type="scientific">Nocardiopsis mangrovi</name>
    <dbReference type="NCBI Taxonomy" id="1179818"/>
    <lineage>
        <taxon>Bacteria</taxon>
        <taxon>Bacillati</taxon>
        <taxon>Actinomycetota</taxon>
        <taxon>Actinomycetes</taxon>
        <taxon>Streptosporangiales</taxon>
        <taxon>Nocardiopsidaceae</taxon>
        <taxon>Nocardiopsis</taxon>
    </lineage>
</organism>
<dbReference type="GO" id="GO:0016746">
    <property type="term" value="F:acyltransferase activity"/>
    <property type="evidence" value="ECO:0007669"/>
    <property type="project" value="UniProtKB-KW"/>
</dbReference>
<proteinExistence type="predicted"/>
<name>A0ABV9E3C6_9ACTN</name>
<keyword evidence="2" id="KW-0012">Acyltransferase</keyword>
<feature type="domain" description="N-acetyltransferase" evidence="1">
    <location>
        <begin position="1"/>
        <end position="76"/>
    </location>
</feature>
<dbReference type="SUPFAM" id="SSF55729">
    <property type="entry name" value="Acyl-CoA N-acyltransferases (Nat)"/>
    <property type="match status" value="1"/>
</dbReference>
<evidence type="ECO:0000259" key="1">
    <source>
        <dbReference type="PROSITE" id="PS51186"/>
    </source>
</evidence>
<evidence type="ECO:0000313" key="3">
    <source>
        <dbReference type="Proteomes" id="UP001595923"/>
    </source>
</evidence>
<accession>A0ABV9E3C6</accession>
<protein>
    <submittedName>
        <fullName evidence="2">GNAT family N-acetyltransferase</fullName>
        <ecNumber evidence="2">2.3.-.-</ecNumber>
    </submittedName>
</protein>
<keyword evidence="3" id="KW-1185">Reference proteome</keyword>
<dbReference type="Proteomes" id="UP001595923">
    <property type="component" value="Unassembled WGS sequence"/>
</dbReference>
<dbReference type="Pfam" id="PF00583">
    <property type="entry name" value="Acetyltransf_1"/>
    <property type="match status" value="1"/>
</dbReference>
<dbReference type="PROSITE" id="PS51186">
    <property type="entry name" value="GNAT"/>
    <property type="match status" value="1"/>
</dbReference>
<dbReference type="InterPro" id="IPR000182">
    <property type="entry name" value="GNAT_dom"/>
</dbReference>
<sequence length="76" mass="8086">MVGVRPDLRGSGLARELYGRFLAGAAGLGRPVVRAVTSPVNTGSIAFHRAMGFTVSGPHADYDGPGLDRMLFERRT</sequence>